<keyword evidence="1" id="KW-0646">Protease inhibitor</keyword>
<dbReference type="PANTHER" id="PTHR13814:SF12">
    <property type="entry name" value="KININOGEN-1"/>
    <property type="match status" value="1"/>
</dbReference>
<evidence type="ECO:0000256" key="2">
    <source>
        <dbReference type="ARBA" id="ARBA00022704"/>
    </source>
</evidence>
<dbReference type="CDD" id="cd00042">
    <property type="entry name" value="CY"/>
    <property type="match status" value="2"/>
</dbReference>
<keyword evidence="2" id="KW-0789">Thiol protease inhibitor</keyword>
<dbReference type="InterPro" id="IPR046350">
    <property type="entry name" value="Cystatin_sf"/>
</dbReference>
<dbReference type="GO" id="GO:0007204">
    <property type="term" value="P:positive regulation of cytosolic calcium ion concentration"/>
    <property type="evidence" value="ECO:0007669"/>
    <property type="project" value="TreeGrafter"/>
</dbReference>
<dbReference type="OrthoDB" id="9937817at2759"/>
<keyword evidence="4" id="KW-1015">Disulfide bond</keyword>
<reference evidence="8 9" key="1">
    <citation type="submission" date="2020-03" db="EMBL/GenBank/DDBJ databases">
        <title>Dissostichus mawsoni Genome sequencing and assembly.</title>
        <authorList>
            <person name="Park H."/>
        </authorList>
    </citation>
    <scope>NUCLEOTIDE SEQUENCE [LARGE SCALE GENOMIC DNA]</scope>
    <source>
        <strain evidence="8">DM0001</strain>
        <tissue evidence="8">Muscle</tissue>
    </source>
</reference>
<dbReference type="GO" id="GO:0030195">
    <property type="term" value="P:negative regulation of blood coagulation"/>
    <property type="evidence" value="ECO:0007669"/>
    <property type="project" value="TreeGrafter"/>
</dbReference>
<keyword evidence="9" id="KW-1185">Reference proteome</keyword>
<dbReference type="Proteomes" id="UP000518266">
    <property type="component" value="Unassembled WGS sequence"/>
</dbReference>
<dbReference type="SUPFAM" id="SSF54403">
    <property type="entry name" value="Cystatin/monellin"/>
    <property type="match status" value="2"/>
</dbReference>
<dbReference type="Pfam" id="PF00031">
    <property type="entry name" value="Cystatin"/>
    <property type="match status" value="2"/>
</dbReference>
<protein>
    <recommendedName>
        <fullName evidence="7">Cystatin kininogen-type domain-containing protein</fullName>
    </recommendedName>
</protein>
<dbReference type="InterPro" id="IPR000010">
    <property type="entry name" value="Cystatin_dom"/>
</dbReference>
<dbReference type="FunFam" id="3.10.450.10:FF:000002">
    <property type="entry name" value="Kininogen 1"/>
    <property type="match status" value="1"/>
</dbReference>
<dbReference type="GO" id="GO:0004869">
    <property type="term" value="F:cysteine-type endopeptidase inhibitor activity"/>
    <property type="evidence" value="ECO:0007669"/>
    <property type="project" value="UniProtKB-KW"/>
</dbReference>
<dbReference type="SMART" id="SM00043">
    <property type="entry name" value="CY"/>
    <property type="match status" value="2"/>
</dbReference>
<dbReference type="InterPro" id="IPR050735">
    <property type="entry name" value="Kininogen_Fetuin_HRG"/>
</dbReference>
<keyword evidence="3" id="KW-0732">Signal</keyword>
<dbReference type="GO" id="GO:0072562">
    <property type="term" value="C:blood microparticle"/>
    <property type="evidence" value="ECO:0007669"/>
    <property type="project" value="TreeGrafter"/>
</dbReference>
<proteinExistence type="predicted"/>
<accession>A0A7J5XER3</accession>
<dbReference type="PROSITE" id="PS51647">
    <property type="entry name" value="CYSTATIN_KININOGEN"/>
    <property type="match status" value="1"/>
</dbReference>
<feature type="region of interest" description="Disordered" evidence="6">
    <location>
        <begin position="706"/>
        <end position="777"/>
    </location>
</feature>
<evidence type="ECO:0000256" key="4">
    <source>
        <dbReference type="ARBA" id="ARBA00023157"/>
    </source>
</evidence>
<dbReference type="Gene3D" id="3.10.450.10">
    <property type="match status" value="2"/>
</dbReference>
<evidence type="ECO:0000256" key="3">
    <source>
        <dbReference type="ARBA" id="ARBA00022729"/>
    </source>
</evidence>
<keyword evidence="5" id="KW-0325">Glycoprotein</keyword>
<organism evidence="8 9">
    <name type="scientific">Dissostichus mawsoni</name>
    <name type="common">Antarctic cod</name>
    <dbReference type="NCBI Taxonomy" id="36200"/>
    <lineage>
        <taxon>Eukaryota</taxon>
        <taxon>Metazoa</taxon>
        <taxon>Chordata</taxon>
        <taxon>Craniata</taxon>
        <taxon>Vertebrata</taxon>
        <taxon>Euteleostomi</taxon>
        <taxon>Actinopterygii</taxon>
        <taxon>Neopterygii</taxon>
        <taxon>Teleostei</taxon>
        <taxon>Neoteleostei</taxon>
        <taxon>Acanthomorphata</taxon>
        <taxon>Eupercaria</taxon>
        <taxon>Perciformes</taxon>
        <taxon>Notothenioidei</taxon>
        <taxon>Nototheniidae</taxon>
        <taxon>Dissostichus</taxon>
    </lineage>
</organism>
<evidence type="ECO:0000259" key="7">
    <source>
        <dbReference type="PROSITE" id="PS51647"/>
    </source>
</evidence>
<dbReference type="EMBL" id="JAAKFY010000025">
    <property type="protein sequence ID" value="KAF3835430.1"/>
    <property type="molecule type" value="Genomic_DNA"/>
</dbReference>
<evidence type="ECO:0000256" key="1">
    <source>
        <dbReference type="ARBA" id="ARBA00022690"/>
    </source>
</evidence>
<comment type="caution">
    <text evidence="8">The sequence shown here is derived from an EMBL/GenBank/DDBJ whole genome shotgun (WGS) entry which is preliminary data.</text>
</comment>
<evidence type="ECO:0000256" key="6">
    <source>
        <dbReference type="SAM" id="MobiDB-lite"/>
    </source>
</evidence>
<evidence type="ECO:0000313" key="9">
    <source>
        <dbReference type="Proteomes" id="UP000518266"/>
    </source>
</evidence>
<evidence type="ECO:0000256" key="5">
    <source>
        <dbReference type="ARBA" id="ARBA00023180"/>
    </source>
</evidence>
<dbReference type="InterPro" id="IPR027358">
    <property type="entry name" value="Kininogen-type_cystatin_dom"/>
</dbReference>
<gene>
    <name evidence="8" type="ORF">F7725_027988</name>
</gene>
<sequence>MCSYIKVTPVSVGRTYRGEQMHRAVQDHQFGTRLHAVDRAVEERRSTFQLHLPGHMHQAQGRLADGLPRGSPGSGEEVGVVLRDEAGRHVSSLKLRVAGKTQQKVNYRSFFKAAERSSPQTTSFAIIGLYARVLVCCRGGEVQQRPRPWEEVVVGVLCVDPSFKRVSPQNDVILEERQALPCCHLEEIYTECWICHSTRSVPVIISETGCSTCSLVFISMKTRSDEEPMRKRDMEVGRTLQGAHSASRGQRFSVTQLSEVQSLSYPSLWRSLMNRQVVTAMRKRPTTVAPRMMGITLGKSEGLYLQRNQPDPQLRRRQKQILRFALEALSISRCKQLLIRELQTGSIVRQCEREDSSFFTTGPPRPDPGGLQVGLVCTYWRGGLSGLQRRPVDVRLRRRLDRVLIFLELDTWGRRDSRNIHQDQTMRSGAGLCVLSLLCLHSSVYGQALEVQPGVLIFCDDPSVDRAVSSAVNKFNERLSTGHNLALFQILSASKSENGSDSVYSLQFTTRRSDCLAGSNKPWTVCDYLPNGREKPISCNATVYMKETEADTRQVDCLLDDYVVPEKSFCLGCPTEIDENSEELRVPLTVSISKYNSISDSTHLFTLHSVGFSTRQVVAGFRFKLSFDMRRTTCPKSEHKDLNELCVPDSENMEFANCNSTVDVAPWRFEVPQANIQCEPGVLPTLFTRRRPPGWSPLRNILLEVPSITSPPTRTSPPPTGKSSAKEESSEEDTTASKTPSSPDKGAEAERQPLPLPVQPLETFQPHPPAAPPAEGASAIQTCWDKFILKGNTFVFKMISLFTPSKHSFLFI</sequence>
<dbReference type="AlphaFoldDB" id="A0A7J5XER3"/>
<feature type="domain" description="Cystatin kininogen-type" evidence="7">
    <location>
        <begin position="579"/>
        <end position="684"/>
    </location>
</feature>
<evidence type="ECO:0000313" key="8">
    <source>
        <dbReference type="EMBL" id="KAF3835430.1"/>
    </source>
</evidence>
<name>A0A7J5XER3_DISMA</name>
<dbReference type="PANTHER" id="PTHR13814">
    <property type="entry name" value="FETUIN"/>
    <property type="match status" value="1"/>
</dbReference>